<keyword evidence="2" id="KW-1133">Transmembrane helix</keyword>
<proteinExistence type="predicted"/>
<feature type="domain" description="Protein-glutamine gamma-glutamyltransferase-like C-terminal" evidence="3">
    <location>
        <begin position="474"/>
        <end position="544"/>
    </location>
</feature>
<organism evidence="4 5">
    <name type="scientific">Tahibacter amnicola</name>
    <dbReference type="NCBI Taxonomy" id="2976241"/>
    <lineage>
        <taxon>Bacteria</taxon>
        <taxon>Pseudomonadati</taxon>
        <taxon>Pseudomonadota</taxon>
        <taxon>Gammaproteobacteria</taxon>
        <taxon>Lysobacterales</taxon>
        <taxon>Rhodanobacteraceae</taxon>
        <taxon>Tahibacter</taxon>
    </lineage>
</organism>
<feature type="transmembrane region" description="Helical" evidence="2">
    <location>
        <begin position="151"/>
        <end position="179"/>
    </location>
</feature>
<evidence type="ECO:0000256" key="2">
    <source>
        <dbReference type="SAM" id="Phobius"/>
    </source>
</evidence>
<feature type="transmembrane region" description="Helical" evidence="2">
    <location>
        <begin position="199"/>
        <end position="230"/>
    </location>
</feature>
<protein>
    <submittedName>
        <fullName evidence="4">DUF4129 domain-containing protein</fullName>
    </submittedName>
</protein>
<feature type="compositionally biased region" description="Acidic residues" evidence="1">
    <location>
        <begin position="294"/>
        <end position="305"/>
    </location>
</feature>
<evidence type="ECO:0000313" key="4">
    <source>
        <dbReference type="EMBL" id="UXI68032.1"/>
    </source>
</evidence>
<feature type="transmembrane region" description="Helical" evidence="2">
    <location>
        <begin position="34"/>
        <end position="55"/>
    </location>
</feature>
<accession>A0ABY6BET7</accession>
<name>A0ABY6BET7_9GAMM</name>
<feature type="transmembrane region" description="Helical" evidence="2">
    <location>
        <begin position="396"/>
        <end position="417"/>
    </location>
</feature>
<gene>
    <name evidence="4" type="ORF">N4264_25455</name>
</gene>
<feature type="region of interest" description="Disordered" evidence="1">
    <location>
        <begin position="286"/>
        <end position="312"/>
    </location>
</feature>
<keyword evidence="2" id="KW-0812">Transmembrane</keyword>
<sequence>MQLEELTIAVRRRAPWEAADLGIALVRHHARAIWVSWIIATLPVALAFMAVGALLDQMWIASVLLWWFKPAFDRVPLFVLSRAVFGETPSLRQTLESARRWGWSGIWPWLLWRRLNPARALLLGVDLLEGLTGARRSQRVRLLAKGSGTPASMLTIVGIHLDTMLSFSIIVSVLIFVPTEFLSDSAQAMWRTLTEEPPLWAQMLLYLAGWIGMSIVEPFYVGAGFGLYLNRRTELEAWDVELVFRRLAARLQPAAAVVLALATVLFVAPTVRAEAVATAPVDSACEQCEHTEPDETDAADAAPDQDGDRERSGRLEEMLGLDDLHAKTNTAPLETVFGSGYQADSTSFQDNVAKAYTDPDLNPKATITTWQRRNPLESSSSSSRTNMGWARHLGQFFGVLAEAALWALVAFGVYLLVRYRDVWLSWLPGGPVRRAPDTVDVHELTVPERLPDDIPAAIRALIAAGQHRAALALLYRASVERLAVALGAPLPPGATESECVRRARNLGEDPYAALFIRIVRLWQAAAYASRLPTSAELEALLREWSAPPRSAAP</sequence>
<feature type="transmembrane region" description="Helical" evidence="2">
    <location>
        <begin position="251"/>
        <end position="271"/>
    </location>
</feature>
<dbReference type="Pfam" id="PF13559">
    <property type="entry name" value="DUF4129"/>
    <property type="match status" value="1"/>
</dbReference>
<evidence type="ECO:0000313" key="5">
    <source>
        <dbReference type="Proteomes" id="UP001064632"/>
    </source>
</evidence>
<dbReference type="Proteomes" id="UP001064632">
    <property type="component" value="Chromosome"/>
</dbReference>
<dbReference type="InterPro" id="IPR025403">
    <property type="entry name" value="TgpA-like_C"/>
</dbReference>
<dbReference type="EMBL" id="CP104694">
    <property type="protein sequence ID" value="UXI68032.1"/>
    <property type="molecule type" value="Genomic_DNA"/>
</dbReference>
<reference evidence="4" key="1">
    <citation type="submission" date="2022-09" db="EMBL/GenBank/DDBJ databases">
        <title>Tahibacter sp. nov., isolated from a fresh water.</title>
        <authorList>
            <person name="Baek J.H."/>
            <person name="Lee J.K."/>
            <person name="Kim J.M."/>
            <person name="Jeon C.O."/>
        </authorList>
    </citation>
    <scope>NUCLEOTIDE SEQUENCE</scope>
    <source>
        <strain evidence="4">W38</strain>
    </source>
</reference>
<keyword evidence="5" id="KW-1185">Reference proteome</keyword>
<dbReference type="RefSeq" id="WP_261694999.1">
    <property type="nucleotide sequence ID" value="NZ_CP104694.1"/>
</dbReference>
<evidence type="ECO:0000259" key="3">
    <source>
        <dbReference type="Pfam" id="PF13559"/>
    </source>
</evidence>
<evidence type="ECO:0000256" key="1">
    <source>
        <dbReference type="SAM" id="MobiDB-lite"/>
    </source>
</evidence>
<keyword evidence="2" id="KW-0472">Membrane</keyword>